<gene>
    <name evidence="4" type="ORF">GCM10009007_12760</name>
</gene>
<dbReference type="Gene3D" id="2.115.10.20">
    <property type="entry name" value="Glycosyl hydrolase domain, family 43"/>
    <property type="match status" value="1"/>
</dbReference>
<evidence type="ECO:0000313" key="4">
    <source>
        <dbReference type="EMBL" id="GHA73296.1"/>
    </source>
</evidence>
<dbReference type="AlphaFoldDB" id="A0A8J3G0F2"/>
<evidence type="ECO:0000313" key="5">
    <source>
        <dbReference type="Proteomes" id="UP000614287"/>
    </source>
</evidence>
<dbReference type="Proteomes" id="UP000614287">
    <property type="component" value="Unassembled WGS sequence"/>
</dbReference>
<keyword evidence="1" id="KW-0858">Xylan degradation</keyword>
<dbReference type="PANTHER" id="PTHR43772:SF2">
    <property type="entry name" value="PUTATIVE (AFU_ORTHOLOGUE AFUA_2G04480)-RELATED"/>
    <property type="match status" value="1"/>
</dbReference>
<reference evidence="4" key="1">
    <citation type="journal article" date="2014" name="Int. J. Syst. Evol. Microbiol.">
        <title>Complete genome sequence of Corynebacterium casei LMG S-19264T (=DSM 44701T), isolated from a smear-ripened cheese.</title>
        <authorList>
            <consortium name="US DOE Joint Genome Institute (JGI-PGF)"/>
            <person name="Walter F."/>
            <person name="Albersmeier A."/>
            <person name="Kalinowski J."/>
            <person name="Ruckert C."/>
        </authorList>
    </citation>
    <scope>NUCLEOTIDE SEQUENCE</scope>
    <source>
        <strain evidence="4">KCTC 32501</strain>
    </source>
</reference>
<name>A0A8J3G0F2_9BURK</name>
<keyword evidence="1" id="KW-0624">Polysaccharide degradation</keyword>
<dbReference type="EMBL" id="BMZG01000006">
    <property type="protein sequence ID" value="GHA73296.1"/>
    <property type="molecule type" value="Genomic_DNA"/>
</dbReference>
<dbReference type="SUPFAM" id="SSF75005">
    <property type="entry name" value="Arabinanase/levansucrase/invertase"/>
    <property type="match status" value="1"/>
</dbReference>
<feature type="domain" description="Glucosamine inositolphosphorylceramide transferase 1 N-terminal" evidence="3">
    <location>
        <begin position="45"/>
        <end position="244"/>
    </location>
</feature>
<evidence type="ECO:0000256" key="2">
    <source>
        <dbReference type="ARBA" id="ARBA00023277"/>
    </source>
</evidence>
<evidence type="ECO:0000259" key="3">
    <source>
        <dbReference type="Pfam" id="PF24793"/>
    </source>
</evidence>
<dbReference type="InterPro" id="IPR052176">
    <property type="entry name" value="Glycosyl_Hydrlase_43_Enz"/>
</dbReference>
<organism evidence="4 5">
    <name type="scientific">Formosimonas limnophila</name>
    <dbReference type="NCBI Taxonomy" id="1384487"/>
    <lineage>
        <taxon>Bacteria</taxon>
        <taxon>Pseudomonadati</taxon>
        <taxon>Pseudomonadota</taxon>
        <taxon>Betaproteobacteria</taxon>
        <taxon>Burkholderiales</taxon>
        <taxon>Burkholderiaceae</taxon>
        <taxon>Formosimonas</taxon>
    </lineage>
</organism>
<keyword evidence="2" id="KW-0119">Carbohydrate metabolism</keyword>
<comment type="caution">
    <text evidence="4">The sequence shown here is derived from an EMBL/GenBank/DDBJ whole genome shotgun (WGS) entry which is preliminary data.</text>
</comment>
<protein>
    <recommendedName>
        <fullName evidence="3">Glucosamine inositolphosphorylceramide transferase 1 N-terminal domain-containing protein</fullName>
    </recommendedName>
</protein>
<reference evidence="4" key="2">
    <citation type="submission" date="2020-09" db="EMBL/GenBank/DDBJ databases">
        <authorList>
            <person name="Sun Q."/>
            <person name="Kim S."/>
        </authorList>
    </citation>
    <scope>NUCLEOTIDE SEQUENCE</scope>
    <source>
        <strain evidence="4">KCTC 32501</strain>
    </source>
</reference>
<dbReference type="InterPro" id="IPR056442">
    <property type="entry name" value="GINT1_N"/>
</dbReference>
<evidence type="ECO:0000256" key="1">
    <source>
        <dbReference type="ARBA" id="ARBA00022651"/>
    </source>
</evidence>
<dbReference type="InterPro" id="IPR023296">
    <property type="entry name" value="Glyco_hydro_beta-prop_sf"/>
</dbReference>
<keyword evidence="5" id="KW-1185">Reference proteome</keyword>
<sequence>MLHAPYSDFWQVGLSLHPQTNWLDHPNEVRADAQIHWMPDPGPWRYRADPFGLNHQGKVHVFVECYDYRTKHGIIEHVAWSPDAGWGVAQEALVKPYHLSYPQVFRHQGEIWMLPESHQAGEVALYRARNFPNDWVREKALLSGLPVAEASLLQQNDHWWMFFTLVGPQARDQRELHIAMAPTLWGPWQLHPANPIRVDKTSARPGGSPFINNRGFVSLPVQDCSQTYGGGLRFLEFQKLSLQEVACTVIGPTWRGADVSSLFTEGLHTLSGTEDWSLIDCKRISRSRERQWLDLQRRWRRLFP</sequence>
<dbReference type="Pfam" id="PF24793">
    <property type="entry name" value="GINT1_N"/>
    <property type="match status" value="1"/>
</dbReference>
<dbReference type="PANTHER" id="PTHR43772">
    <property type="entry name" value="ENDO-1,4-BETA-XYLANASE"/>
    <property type="match status" value="1"/>
</dbReference>
<proteinExistence type="predicted"/>
<accession>A0A8J3G0F2</accession>
<dbReference type="RefSeq" id="WP_189493120.1">
    <property type="nucleotide sequence ID" value="NZ_BMZG01000006.1"/>
</dbReference>
<dbReference type="GO" id="GO:0045493">
    <property type="term" value="P:xylan catabolic process"/>
    <property type="evidence" value="ECO:0007669"/>
    <property type="project" value="UniProtKB-KW"/>
</dbReference>